<dbReference type="GO" id="GO:0050660">
    <property type="term" value="F:flavin adenine dinucleotide binding"/>
    <property type="evidence" value="ECO:0007669"/>
    <property type="project" value="TreeGrafter"/>
</dbReference>
<comment type="caution">
    <text evidence="2">The sequence shown here is derived from an EMBL/GenBank/DDBJ whole genome shotgun (WGS) entry which is preliminary data.</text>
</comment>
<dbReference type="PANTHER" id="PTHR43735">
    <property type="entry name" value="APOPTOSIS-INDUCING FACTOR 1"/>
    <property type="match status" value="1"/>
</dbReference>
<dbReference type="SUPFAM" id="SSF51905">
    <property type="entry name" value="FAD/NAD(P)-binding domain"/>
    <property type="match status" value="1"/>
</dbReference>
<dbReference type="InterPro" id="IPR036188">
    <property type="entry name" value="FAD/NAD-bd_sf"/>
</dbReference>
<gene>
    <name evidence="2" type="ORF">DFP72DRAFT_908192</name>
</gene>
<protein>
    <recommendedName>
        <fullName evidence="1">FAD/NAD(P)-binding domain-containing protein</fullName>
    </recommendedName>
</protein>
<evidence type="ECO:0000259" key="1">
    <source>
        <dbReference type="Pfam" id="PF07992"/>
    </source>
</evidence>
<dbReference type="PRINTS" id="PR00368">
    <property type="entry name" value="FADPNR"/>
</dbReference>
<sequence>MDFMASEGAMRKSQVTEAASYLIRMGASHWFEHSIPQFKSIHPTSLYFLTMCSQSSLVARRKTAVVLGLAYGGAKAAKVLAAGLPADWRLIAIDRNSHMNHVYVMPRFAVLPGHEYKAFIPNTNVFGEGDTRKPNHITLKTTVTSIKPTHITVSDAFPELGIHSKEIAFDYAIYALGANLPAPLDLWGKDPREAVKPGDEKVWTYNGTKTDGMAWLQERQKVIEAAPTVLVVGGGALGIQFATDIKAIYPEKKVTLLHSRKQLLPRFDREMHDEIRKTMELQEIDLILGERLDISTVDEEKKVVNTQGQRVVRTEKGREIAADLLLLCTGQRANTKMLEEMDAATINPENGRAFIQRTMQLTTSPPIDSLTTTFDKSVSVSNGAPGDSGNGSSTYTNIFVVGDAADAFGAIQAGHTAWGQAIVAANNVVTLVTKSGEELEEYTSGIPSIKVSLGITKSVYHSRGTFGIKDDGVADLRAASMWGVYEAKAESDEDLRL</sequence>
<dbReference type="GO" id="GO:0004174">
    <property type="term" value="F:electron-transferring-flavoprotein dehydrogenase activity"/>
    <property type="evidence" value="ECO:0007669"/>
    <property type="project" value="TreeGrafter"/>
</dbReference>
<reference evidence="2 3" key="1">
    <citation type="submission" date="2020-07" db="EMBL/GenBank/DDBJ databases">
        <title>Comparative genomics of pyrophilous fungi reveals a link between fire events and developmental genes.</title>
        <authorList>
            <consortium name="DOE Joint Genome Institute"/>
            <person name="Steindorff A.S."/>
            <person name="Carver A."/>
            <person name="Calhoun S."/>
            <person name="Stillman K."/>
            <person name="Liu H."/>
            <person name="Lipzen A."/>
            <person name="Pangilinan J."/>
            <person name="Labutti K."/>
            <person name="Bruns T.D."/>
            <person name="Grigoriev I.V."/>
        </authorList>
    </citation>
    <scope>NUCLEOTIDE SEQUENCE [LARGE SCALE GENOMIC DNA]</scope>
    <source>
        <strain evidence="2 3">CBS 144469</strain>
    </source>
</reference>
<feature type="domain" description="FAD/NAD(P)-binding" evidence="1">
    <location>
        <begin position="64"/>
        <end position="360"/>
    </location>
</feature>
<proteinExistence type="predicted"/>
<dbReference type="GO" id="GO:0005737">
    <property type="term" value="C:cytoplasm"/>
    <property type="evidence" value="ECO:0007669"/>
    <property type="project" value="TreeGrafter"/>
</dbReference>
<evidence type="ECO:0000313" key="3">
    <source>
        <dbReference type="Proteomes" id="UP000521943"/>
    </source>
</evidence>
<dbReference type="InterPro" id="IPR023753">
    <property type="entry name" value="FAD/NAD-binding_dom"/>
</dbReference>
<dbReference type="Pfam" id="PF07992">
    <property type="entry name" value="Pyr_redox_2"/>
    <property type="match status" value="1"/>
</dbReference>
<organism evidence="2 3">
    <name type="scientific">Ephemerocybe angulata</name>
    <dbReference type="NCBI Taxonomy" id="980116"/>
    <lineage>
        <taxon>Eukaryota</taxon>
        <taxon>Fungi</taxon>
        <taxon>Dikarya</taxon>
        <taxon>Basidiomycota</taxon>
        <taxon>Agaricomycotina</taxon>
        <taxon>Agaricomycetes</taxon>
        <taxon>Agaricomycetidae</taxon>
        <taxon>Agaricales</taxon>
        <taxon>Agaricineae</taxon>
        <taxon>Psathyrellaceae</taxon>
        <taxon>Ephemerocybe</taxon>
    </lineage>
</organism>
<evidence type="ECO:0000313" key="2">
    <source>
        <dbReference type="EMBL" id="KAF6751336.1"/>
    </source>
</evidence>
<accession>A0A8H6HT60</accession>
<keyword evidence="3" id="KW-1185">Reference proteome</keyword>
<dbReference type="AlphaFoldDB" id="A0A8H6HT60"/>
<name>A0A8H6HT60_9AGAR</name>
<dbReference type="OrthoDB" id="202203at2759"/>
<dbReference type="Gene3D" id="3.50.50.100">
    <property type="match status" value="1"/>
</dbReference>
<dbReference type="Proteomes" id="UP000521943">
    <property type="component" value="Unassembled WGS sequence"/>
</dbReference>
<dbReference type="PANTHER" id="PTHR43735:SF2">
    <property type="entry name" value="FE-REGULATED PROTEIN 8"/>
    <property type="match status" value="1"/>
</dbReference>
<dbReference type="EMBL" id="JACGCI010000051">
    <property type="protein sequence ID" value="KAF6751336.1"/>
    <property type="molecule type" value="Genomic_DNA"/>
</dbReference>